<proteinExistence type="predicted"/>
<keyword evidence="3" id="KW-1185">Reference proteome</keyword>
<sequence length="159" mass="16537">MPFQATGTNVFRLSGAGASTGREMSLAWDPEKLALDMAKETDIEDEVMTLPGASKFNAGSVSPPPSPKLTVASSSLQSITSTPAPSSAHASSLQTPALTLKRSADNIFVPSSSKKAKGSEVLSGLLTEVVSTQVAQSIQLRLTMEISNAGSLFLNRVSL</sequence>
<evidence type="ECO:0000256" key="1">
    <source>
        <dbReference type="SAM" id="MobiDB-lite"/>
    </source>
</evidence>
<feature type="compositionally biased region" description="Low complexity" evidence="1">
    <location>
        <begin position="78"/>
        <end position="92"/>
    </location>
</feature>
<evidence type="ECO:0000313" key="3">
    <source>
        <dbReference type="Proteomes" id="UP000799118"/>
    </source>
</evidence>
<protein>
    <submittedName>
        <fullName evidence="2">Uncharacterized protein</fullName>
    </submittedName>
</protein>
<accession>A0A6A4IC93</accession>
<organism evidence="2 3">
    <name type="scientific">Gymnopus androsaceus JB14</name>
    <dbReference type="NCBI Taxonomy" id="1447944"/>
    <lineage>
        <taxon>Eukaryota</taxon>
        <taxon>Fungi</taxon>
        <taxon>Dikarya</taxon>
        <taxon>Basidiomycota</taxon>
        <taxon>Agaricomycotina</taxon>
        <taxon>Agaricomycetes</taxon>
        <taxon>Agaricomycetidae</taxon>
        <taxon>Agaricales</taxon>
        <taxon>Marasmiineae</taxon>
        <taxon>Omphalotaceae</taxon>
        <taxon>Gymnopus</taxon>
    </lineage>
</organism>
<feature type="region of interest" description="Disordered" evidence="1">
    <location>
        <begin position="55"/>
        <end position="93"/>
    </location>
</feature>
<name>A0A6A4IC93_9AGAR</name>
<reference evidence="2" key="1">
    <citation type="journal article" date="2019" name="Environ. Microbiol.">
        <title>Fungal ecological strategies reflected in gene transcription - a case study of two litter decomposers.</title>
        <authorList>
            <person name="Barbi F."/>
            <person name="Kohler A."/>
            <person name="Barry K."/>
            <person name="Baskaran P."/>
            <person name="Daum C."/>
            <person name="Fauchery L."/>
            <person name="Ihrmark K."/>
            <person name="Kuo A."/>
            <person name="LaButti K."/>
            <person name="Lipzen A."/>
            <person name="Morin E."/>
            <person name="Grigoriev I.V."/>
            <person name="Henrissat B."/>
            <person name="Lindahl B."/>
            <person name="Martin F."/>
        </authorList>
    </citation>
    <scope>NUCLEOTIDE SEQUENCE</scope>
    <source>
        <strain evidence="2">JB14</strain>
    </source>
</reference>
<evidence type="ECO:0000313" key="2">
    <source>
        <dbReference type="EMBL" id="KAE9407630.1"/>
    </source>
</evidence>
<dbReference type="EMBL" id="ML769394">
    <property type="protein sequence ID" value="KAE9407630.1"/>
    <property type="molecule type" value="Genomic_DNA"/>
</dbReference>
<dbReference type="AlphaFoldDB" id="A0A6A4IC93"/>
<dbReference type="Proteomes" id="UP000799118">
    <property type="component" value="Unassembled WGS sequence"/>
</dbReference>
<gene>
    <name evidence="2" type="ORF">BT96DRAFT_986285</name>
</gene>